<proteinExistence type="predicted"/>
<dbReference type="EMBL" id="CP080776">
    <property type="protein sequence ID" value="UWP94604.1"/>
    <property type="molecule type" value="Genomic_DNA"/>
</dbReference>
<reference evidence="4" key="1">
    <citation type="submission" date="2021-08" db="EMBL/GenBank/DDBJ databases">
        <authorList>
            <person name="Nwanade C."/>
            <person name="Wang M."/>
            <person name="Masoudi A."/>
            <person name="Yu Z."/>
            <person name="Liu J."/>
        </authorList>
    </citation>
    <scope>NUCLEOTIDE SEQUENCE</scope>
    <source>
        <strain evidence="4">S056</strain>
    </source>
</reference>
<name>A0A9Q9HAD8_9RHOB</name>
<gene>
    <name evidence="4" type="ORF">K3X48_10285</name>
</gene>
<evidence type="ECO:0000313" key="4">
    <source>
        <dbReference type="EMBL" id="UWP94604.1"/>
    </source>
</evidence>
<evidence type="ECO:0000256" key="1">
    <source>
        <dbReference type="SAM" id="MobiDB-lite"/>
    </source>
</evidence>
<feature type="signal peptide" evidence="2">
    <location>
        <begin position="1"/>
        <end position="28"/>
    </location>
</feature>
<feature type="domain" description="Peptidoglycan binding-like" evidence="3">
    <location>
        <begin position="171"/>
        <end position="225"/>
    </location>
</feature>
<evidence type="ECO:0000259" key="3">
    <source>
        <dbReference type="Pfam" id="PF01471"/>
    </source>
</evidence>
<organism evidence="4 5">
    <name type="scientific">Aliiroseovarius crassostreae</name>
    <dbReference type="NCBI Taxonomy" id="154981"/>
    <lineage>
        <taxon>Bacteria</taxon>
        <taxon>Pseudomonadati</taxon>
        <taxon>Pseudomonadota</taxon>
        <taxon>Alphaproteobacteria</taxon>
        <taxon>Rhodobacterales</taxon>
        <taxon>Paracoccaceae</taxon>
        <taxon>Aliiroseovarius</taxon>
    </lineage>
</organism>
<dbReference type="InterPro" id="IPR009003">
    <property type="entry name" value="Peptidase_S1_PA"/>
</dbReference>
<dbReference type="Gene3D" id="1.10.101.10">
    <property type="entry name" value="PGBD-like superfamily/PGBD"/>
    <property type="match status" value="1"/>
</dbReference>
<accession>A0A9Q9HAD8</accession>
<sequence length="597" mass="63839">MKTLFTSVMIAGSTALTTLPLAPTIAQAQATQNQNAIWIQIEAHPSLREAKERVRGYAGQIDGVNGFRVGGNWYAIVLGPYTQAAADLQLRNLRRQGVIPSDSFLVRSRDLRQQFWPVGLSATSQTPPASLPTPDTAPTTEATAPATPALPSTLPDETKREAQVSEQRLTRDERMDLQRALQFAGFYSSGIDGAFGRGTRRSMAAWQEARGYEPTGILTTRQRAAVMAERQTVLDSIGLADHEDKEAGISISLPKAVVDFDRYEAPFAHFKTRDGSAAKVVLISQSGNQDTLFGLYDILQTLEIVPEDGPRKRKDREFTLQGENAEIISHTYAKLVDGSVKGFTLVWPKGDEKRRQLVLNEMLQSFRSLGETALADNAGLEAAVQDIDLLSGLEIRRADTSRSGFFVDQTGMIVTTADAVAGCRRISVDDAYDATVLAQDAAAGLALLKPESAQAPQAVAAFLTSQPRLGSDIAVAGYSYEGRLGSPSTSFGTLSDLAGLNGQPHLNRLAVRTLPGDTGGPVLDAGGAVMGMLLPRDDSTGRSLPEDVQFALDAGSVAEFLAANGVTPQATDALASMDPVDISALASDMTVLVSCWK</sequence>
<evidence type="ECO:0000256" key="2">
    <source>
        <dbReference type="SAM" id="SignalP"/>
    </source>
</evidence>
<dbReference type="RefSeq" id="WP_259805641.1">
    <property type="nucleotide sequence ID" value="NZ_CP080776.1"/>
</dbReference>
<dbReference type="Pfam" id="PF01471">
    <property type="entry name" value="PG_binding_1"/>
    <property type="match status" value="1"/>
</dbReference>
<protein>
    <submittedName>
        <fullName evidence="4">Trypsin-like peptidase domain-containing protein</fullName>
    </submittedName>
</protein>
<dbReference type="Gene3D" id="2.40.10.10">
    <property type="entry name" value="Trypsin-like serine proteases"/>
    <property type="match status" value="2"/>
</dbReference>
<feature type="compositionally biased region" description="Low complexity" evidence="1">
    <location>
        <begin position="132"/>
        <end position="155"/>
    </location>
</feature>
<dbReference type="Pfam" id="PF13365">
    <property type="entry name" value="Trypsin_2"/>
    <property type="match status" value="1"/>
</dbReference>
<dbReference type="Proteomes" id="UP001057991">
    <property type="component" value="Chromosome"/>
</dbReference>
<dbReference type="SUPFAM" id="SSF50494">
    <property type="entry name" value="Trypsin-like serine proteases"/>
    <property type="match status" value="1"/>
</dbReference>
<dbReference type="PANTHER" id="PTHR43019">
    <property type="entry name" value="SERINE ENDOPROTEASE DEGS"/>
    <property type="match status" value="1"/>
</dbReference>
<dbReference type="SUPFAM" id="SSF47090">
    <property type="entry name" value="PGBD-like"/>
    <property type="match status" value="1"/>
</dbReference>
<keyword evidence="2" id="KW-0732">Signal</keyword>
<feature type="region of interest" description="Disordered" evidence="1">
    <location>
        <begin position="119"/>
        <end position="170"/>
    </location>
</feature>
<dbReference type="PANTHER" id="PTHR43019:SF23">
    <property type="entry name" value="PROTEASE DO-LIKE 5, CHLOROPLASTIC"/>
    <property type="match status" value="1"/>
</dbReference>
<feature type="chain" id="PRO_5040199761" evidence="2">
    <location>
        <begin position="29"/>
        <end position="597"/>
    </location>
</feature>
<dbReference type="InterPro" id="IPR002477">
    <property type="entry name" value="Peptidoglycan-bd-like"/>
</dbReference>
<evidence type="ECO:0000313" key="5">
    <source>
        <dbReference type="Proteomes" id="UP001057991"/>
    </source>
</evidence>
<dbReference type="InterPro" id="IPR036366">
    <property type="entry name" value="PGBDSf"/>
</dbReference>
<feature type="compositionally biased region" description="Basic and acidic residues" evidence="1">
    <location>
        <begin position="156"/>
        <end position="170"/>
    </location>
</feature>
<dbReference type="InterPro" id="IPR043504">
    <property type="entry name" value="Peptidase_S1_PA_chymotrypsin"/>
</dbReference>
<dbReference type="InterPro" id="IPR036365">
    <property type="entry name" value="PGBD-like_sf"/>
</dbReference>
<dbReference type="AlphaFoldDB" id="A0A9Q9HAD8"/>